<dbReference type="AlphaFoldDB" id="J3NAX7"/>
<dbReference type="HOGENOM" id="CLU_3093625_0_0_1"/>
<organism evidence="1">
    <name type="scientific">Oryza brachyantha</name>
    <name type="common">malo sina</name>
    <dbReference type="NCBI Taxonomy" id="4533"/>
    <lineage>
        <taxon>Eukaryota</taxon>
        <taxon>Viridiplantae</taxon>
        <taxon>Streptophyta</taxon>
        <taxon>Embryophyta</taxon>
        <taxon>Tracheophyta</taxon>
        <taxon>Spermatophyta</taxon>
        <taxon>Magnoliopsida</taxon>
        <taxon>Liliopsida</taxon>
        <taxon>Poales</taxon>
        <taxon>Poaceae</taxon>
        <taxon>BOP clade</taxon>
        <taxon>Oryzoideae</taxon>
        <taxon>Oryzeae</taxon>
        <taxon>Oryzinae</taxon>
        <taxon>Oryza</taxon>
    </lineage>
</organism>
<proteinExistence type="predicted"/>
<reference evidence="1" key="2">
    <citation type="submission" date="2013-04" db="UniProtKB">
        <authorList>
            <consortium name="EnsemblPlants"/>
        </authorList>
    </citation>
    <scope>IDENTIFICATION</scope>
</reference>
<sequence>PESESWKVTLADKETWNQADYSKGYNCRKCPVSKDFNKLITTMAGKVKRMLK</sequence>
<evidence type="ECO:0000313" key="1">
    <source>
        <dbReference type="EnsemblPlants" id="OB12G11350.1"/>
    </source>
</evidence>
<dbReference type="Proteomes" id="UP000006038">
    <property type="component" value="Chromosome 12"/>
</dbReference>
<dbReference type="EnsemblPlants" id="OB12G11350.1">
    <property type="protein sequence ID" value="OB12G11350.1"/>
    <property type="gene ID" value="OB12G11350"/>
</dbReference>
<keyword evidence="2" id="KW-1185">Reference proteome</keyword>
<name>J3NAX7_ORYBR</name>
<protein>
    <submittedName>
        <fullName evidence="1">Uncharacterized protein</fullName>
    </submittedName>
</protein>
<accession>J3NAX7</accession>
<dbReference type="Gramene" id="OB12G11350.1">
    <property type="protein sequence ID" value="OB12G11350.1"/>
    <property type="gene ID" value="OB12G11350"/>
</dbReference>
<evidence type="ECO:0000313" key="2">
    <source>
        <dbReference type="Proteomes" id="UP000006038"/>
    </source>
</evidence>
<reference evidence="1" key="1">
    <citation type="journal article" date="2013" name="Nat. Commun.">
        <title>Whole-genome sequencing of Oryza brachyantha reveals mechanisms underlying Oryza genome evolution.</title>
        <authorList>
            <person name="Chen J."/>
            <person name="Huang Q."/>
            <person name="Gao D."/>
            <person name="Wang J."/>
            <person name="Lang Y."/>
            <person name="Liu T."/>
            <person name="Li B."/>
            <person name="Bai Z."/>
            <person name="Luis Goicoechea J."/>
            <person name="Liang C."/>
            <person name="Chen C."/>
            <person name="Zhang W."/>
            <person name="Sun S."/>
            <person name="Liao Y."/>
            <person name="Zhang X."/>
            <person name="Yang L."/>
            <person name="Song C."/>
            <person name="Wang M."/>
            <person name="Shi J."/>
            <person name="Liu G."/>
            <person name="Liu J."/>
            <person name="Zhou H."/>
            <person name="Zhou W."/>
            <person name="Yu Q."/>
            <person name="An N."/>
            <person name="Chen Y."/>
            <person name="Cai Q."/>
            <person name="Wang B."/>
            <person name="Liu B."/>
            <person name="Min J."/>
            <person name="Huang Y."/>
            <person name="Wu H."/>
            <person name="Li Z."/>
            <person name="Zhang Y."/>
            <person name="Yin Y."/>
            <person name="Song W."/>
            <person name="Jiang J."/>
            <person name="Jackson S.A."/>
            <person name="Wing R.A."/>
            <person name="Wang J."/>
            <person name="Chen M."/>
        </authorList>
    </citation>
    <scope>NUCLEOTIDE SEQUENCE [LARGE SCALE GENOMIC DNA]</scope>
    <source>
        <strain evidence="1">cv. IRGC 101232</strain>
    </source>
</reference>